<evidence type="ECO:0000313" key="2">
    <source>
        <dbReference type="Proteomes" id="UP001374803"/>
    </source>
</evidence>
<dbReference type="SUPFAM" id="SSF53850">
    <property type="entry name" value="Periplasmic binding protein-like II"/>
    <property type="match status" value="1"/>
</dbReference>
<organism evidence="1 2">
    <name type="scientific">Pendulispora rubella</name>
    <dbReference type="NCBI Taxonomy" id="2741070"/>
    <lineage>
        <taxon>Bacteria</taxon>
        <taxon>Pseudomonadati</taxon>
        <taxon>Myxococcota</taxon>
        <taxon>Myxococcia</taxon>
        <taxon>Myxococcales</taxon>
        <taxon>Sorangiineae</taxon>
        <taxon>Pendulisporaceae</taxon>
        <taxon>Pendulispora</taxon>
    </lineage>
</organism>
<dbReference type="PANTHER" id="PTHR30632:SF0">
    <property type="entry name" value="SULFATE-BINDING PROTEIN"/>
    <property type="match status" value="1"/>
</dbReference>
<dbReference type="RefSeq" id="WP_394831894.1">
    <property type="nucleotide sequence ID" value="NZ_CP089929.1"/>
</dbReference>
<dbReference type="InterPro" id="IPR050682">
    <property type="entry name" value="ModA/WtpA"/>
</dbReference>
<dbReference type="Pfam" id="PF13531">
    <property type="entry name" value="SBP_bac_11"/>
    <property type="match status" value="1"/>
</dbReference>
<protein>
    <submittedName>
        <fullName evidence="1">Substrate-binding domain-containing protein</fullName>
    </submittedName>
</protein>
<evidence type="ECO:0000313" key="1">
    <source>
        <dbReference type="EMBL" id="WXB02268.1"/>
    </source>
</evidence>
<sequence>MKAKLAIVAVFFVALAVVVFFSFKEKENPNKDPSVPASASISGAASISASGKPREAVEISMLYGTEKKDWIEDAAASFAQQHPEIRVKLIGKGSLDAEQAILDGKEKPTIFSPADSMVLNLLDSDWQTKTKTNILAGGQGDDAPQTLVITPLVFVAWEDRAAALLKSSGNAISWHTIRKAVSSPQGWPSVGGKADWGFVKLGHTDPTLSNSGMQALYLMALEFYGKTGGLEVGDLLKPNYQAFLKDVEKGVQKFESSTGTFMTDMVRFGPSKYDISVVYENLAIAQIENAQGRWGNLKVYYPAVTLWSDHPVALLQGDWITPEQKQAARTWIAHLRSRPVQEKALAYGFRPADPAIPIKTGDAQNPFTKLAAFGIRVDIPPVARAPEGAVIRNMLTLWSRTIAPAR</sequence>
<reference evidence="1" key="1">
    <citation type="submission" date="2021-12" db="EMBL/GenBank/DDBJ databases">
        <title>Discovery of the Pendulisporaceae a myxobacterial family with distinct sporulation behavior and unique specialized metabolism.</title>
        <authorList>
            <person name="Garcia R."/>
            <person name="Popoff A."/>
            <person name="Bader C.D."/>
            <person name="Loehr J."/>
            <person name="Walesch S."/>
            <person name="Walt C."/>
            <person name="Boldt J."/>
            <person name="Bunk B."/>
            <person name="Haeckl F.J.F.P.J."/>
            <person name="Gunesch A.P."/>
            <person name="Birkelbach J."/>
            <person name="Nuebel U."/>
            <person name="Pietschmann T."/>
            <person name="Bach T."/>
            <person name="Mueller R."/>
        </authorList>
    </citation>
    <scope>NUCLEOTIDE SEQUENCE</scope>
    <source>
        <strain evidence="1">MSr11367</strain>
    </source>
</reference>
<keyword evidence="2" id="KW-1185">Reference proteome</keyword>
<dbReference type="Gene3D" id="3.40.190.10">
    <property type="entry name" value="Periplasmic binding protein-like II"/>
    <property type="match status" value="1"/>
</dbReference>
<accession>A0ABZ2KUH5</accession>
<dbReference type="Proteomes" id="UP001374803">
    <property type="component" value="Chromosome"/>
</dbReference>
<name>A0ABZ2KUH5_9BACT</name>
<proteinExistence type="predicted"/>
<gene>
    <name evidence="1" type="ORF">LVJ94_35795</name>
</gene>
<dbReference type="PANTHER" id="PTHR30632">
    <property type="entry name" value="MOLYBDATE-BINDING PERIPLASMIC PROTEIN"/>
    <property type="match status" value="1"/>
</dbReference>
<dbReference type="EMBL" id="CP089983">
    <property type="protein sequence ID" value="WXB02268.1"/>
    <property type="molecule type" value="Genomic_DNA"/>
</dbReference>